<evidence type="ECO:0000313" key="2">
    <source>
        <dbReference type="EMBL" id="KAH1096248.1"/>
    </source>
</evidence>
<evidence type="ECO:0000313" key="3">
    <source>
        <dbReference type="Proteomes" id="UP000828251"/>
    </source>
</evidence>
<dbReference type="Pfam" id="PF13456">
    <property type="entry name" value="RVT_3"/>
    <property type="match status" value="1"/>
</dbReference>
<protein>
    <recommendedName>
        <fullName evidence="1">RNase H type-1 domain-containing protein</fullName>
    </recommendedName>
</protein>
<name>A0A9D3VT86_9ROSI</name>
<keyword evidence="3" id="KW-1185">Reference proteome</keyword>
<gene>
    <name evidence="2" type="ORF">J1N35_013169</name>
</gene>
<sequence length="100" mass="11683">MLLNKGYKQTIIQTDSLEVVQALTDMRMEESGITVLRRTQHVMKSKRQRRIIHIPREQNLVANRLAKLSLNWISTLQVFSEAPKEILDFLQKDEVNGTFM</sequence>
<accession>A0A9D3VT86</accession>
<dbReference type="PANTHER" id="PTHR47723:SF24">
    <property type="entry name" value="RNASE H TYPE-1 DOMAIN-CONTAINING PROTEIN"/>
    <property type="match status" value="1"/>
</dbReference>
<dbReference type="EMBL" id="JAIQCV010000005">
    <property type="protein sequence ID" value="KAH1096248.1"/>
    <property type="molecule type" value="Genomic_DNA"/>
</dbReference>
<dbReference type="GO" id="GO:0003676">
    <property type="term" value="F:nucleic acid binding"/>
    <property type="evidence" value="ECO:0007669"/>
    <property type="project" value="InterPro"/>
</dbReference>
<dbReference type="InterPro" id="IPR036397">
    <property type="entry name" value="RNaseH_sf"/>
</dbReference>
<dbReference type="Proteomes" id="UP000828251">
    <property type="component" value="Unassembled WGS sequence"/>
</dbReference>
<dbReference type="PANTHER" id="PTHR47723">
    <property type="entry name" value="OS05G0353850 PROTEIN"/>
    <property type="match status" value="1"/>
</dbReference>
<dbReference type="Gene3D" id="3.30.420.10">
    <property type="entry name" value="Ribonuclease H-like superfamily/Ribonuclease H"/>
    <property type="match status" value="1"/>
</dbReference>
<dbReference type="AlphaFoldDB" id="A0A9D3VT86"/>
<reference evidence="2 3" key="1">
    <citation type="journal article" date="2021" name="Plant Biotechnol. J.">
        <title>Multi-omics assisted identification of the key and species-specific regulatory components of drought-tolerant mechanisms in Gossypium stocksii.</title>
        <authorList>
            <person name="Yu D."/>
            <person name="Ke L."/>
            <person name="Zhang D."/>
            <person name="Wu Y."/>
            <person name="Sun Y."/>
            <person name="Mei J."/>
            <person name="Sun J."/>
            <person name="Sun Y."/>
        </authorList>
    </citation>
    <scope>NUCLEOTIDE SEQUENCE [LARGE SCALE GENOMIC DNA]</scope>
    <source>
        <strain evidence="3">cv. E1</strain>
        <tissue evidence="2">Leaf</tissue>
    </source>
</reference>
<feature type="domain" description="RNase H type-1" evidence="1">
    <location>
        <begin position="3"/>
        <end position="68"/>
    </location>
</feature>
<proteinExistence type="predicted"/>
<dbReference type="GO" id="GO:0004523">
    <property type="term" value="F:RNA-DNA hybrid ribonuclease activity"/>
    <property type="evidence" value="ECO:0007669"/>
    <property type="project" value="InterPro"/>
</dbReference>
<dbReference type="CDD" id="cd06222">
    <property type="entry name" value="RNase_H_like"/>
    <property type="match status" value="1"/>
</dbReference>
<organism evidence="2 3">
    <name type="scientific">Gossypium stocksii</name>
    <dbReference type="NCBI Taxonomy" id="47602"/>
    <lineage>
        <taxon>Eukaryota</taxon>
        <taxon>Viridiplantae</taxon>
        <taxon>Streptophyta</taxon>
        <taxon>Embryophyta</taxon>
        <taxon>Tracheophyta</taxon>
        <taxon>Spermatophyta</taxon>
        <taxon>Magnoliopsida</taxon>
        <taxon>eudicotyledons</taxon>
        <taxon>Gunneridae</taxon>
        <taxon>Pentapetalae</taxon>
        <taxon>rosids</taxon>
        <taxon>malvids</taxon>
        <taxon>Malvales</taxon>
        <taxon>Malvaceae</taxon>
        <taxon>Malvoideae</taxon>
        <taxon>Gossypium</taxon>
    </lineage>
</organism>
<dbReference type="InterPro" id="IPR044730">
    <property type="entry name" value="RNase_H-like_dom_plant"/>
</dbReference>
<comment type="caution">
    <text evidence="2">The sequence shown here is derived from an EMBL/GenBank/DDBJ whole genome shotgun (WGS) entry which is preliminary data.</text>
</comment>
<dbReference type="SUPFAM" id="SSF53098">
    <property type="entry name" value="Ribonuclease H-like"/>
    <property type="match status" value="1"/>
</dbReference>
<dbReference type="InterPro" id="IPR053151">
    <property type="entry name" value="RNase_H-like"/>
</dbReference>
<evidence type="ECO:0000259" key="1">
    <source>
        <dbReference type="Pfam" id="PF13456"/>
    </source>
</evidence>
<dbReference type="OrthoDB" id="983789at2759"/>
<dbReference type="InterPro" id="IPR002156">
    <property type="entry name" value="RNaseH_domain"/>
</dbReference>
<dbReference type="InterPro" id="IPR012337">
    <property type="entry name" value="RNaseH-like_sf"/>
</dbReference>